<evidence type="ECO:0000313" key="1">
    <source>
        <dbReference type="EMBL" id="UNK47347.1"/>
    </source>
</evidence>
<protein>
    <recommendedName>
        <fullName evidence="3">Peptidase S9 prolyl oligopeptidase catalytic domain-containing protein</fullName>
    </recommendedName>
</protein>
<evidence type="ECO:0008006" key="3">
    <source>
        <dbReference type="Google" id="ProtNLM"/>
    </source>
</evidence>
<evidence type="ECO:0000313" key="2">
    <source>
        <dbReference type="Proteomes" id="UP000829069"/>
    </source>
</evidence>
<proteinExistence type="predicted"/>
<dbReference type="Proteomes" id="UP000829069">
    <property type="component" value="Chromosome"/>
</dbReference>
<dbReference type="SUPFAM" id="SSF53474">
    <property type="entry name" value="alpha/beta-Hydrolases"/>
    <property type="match status" value="1"/>
</dbReference>
<dbReference type="Gene3D" id="3.40.50.1820">
    <property type="entry name" value="alpha/beta hydrolase"/>
    <property type="match status" value="1"/>
</dbReference>
<sequence length="275" mass="31251">MKAKKTSIKHLDSVPRHNWEGPADLDVQDRGLYTEQFEGERFDFIFAPKPETARLIVFFSGDARRSMFEPPVFQRWSWASKFPASCLYFSDPALYHHDNLGLAWYAGNSQGDYLAHIAEIVASVAKTMGVGEDQVFSYGSSGGGFAALRFARYYRGLQVIAINPQTDLWKYPVKWTTRMSKVCYSADDLGGVPQDQQYKFTALDPEVMVGARSIFLAQNMQDVDHYDNHFTPFMEYVESSGYAEKLTTREFSDESGHAGAENEEVFSELQQHIVR</sequence>
<organism evidence="1 2">
    <name type="scientific">Arthrobacter sulfonylureivorans</name>
    <dbReference type="NCBI Taxonomy" id="2486855"/>
    <lineage>
        <taxon>Bacteria</taxon>
        <taxon>Bacillati</taxon>
        <taxon>Actinomycetota</taxon>
        <taxon>Actinomycetes</taxon>
        <taxon>Micrococcales</taxon>
        <taxon>Micrococcaceae</taxon>
        <taxon>Arthrobacter</taxon>
    </lineage>
</organism>
<accession>A0ABY3WD58</accession>
<dbReference type="RefSeq" id="WP_241915108.1">
    <property type="nucleotide sequence ID" value="NZ_CP093326.1"/>
</dbReference>
<gene>
    <name evidence="1" type="ORF">MNQ99_08450</name>
</gene>
<keyword evidence="2" id="KW-1185">Reference proteome</keyword>
<dbReference type="InterPro" id="IPR029058">
    <property type="entry name" value="AB_hydrolase_fold"/>
</dbReference>
<reference evidence="1 2" key="1">
    <citation type="submission" date="2022-03" db="EMBL/GenBank/DDBJ databases">
        <title>Isotopic signatures of nitrous oxide derived from detoxification processes.</title>
        <authorList>
            <person name="Behrendt U."/>
            <person name="Buchen C."/>
            <person name="Well R."/>
            <person name="Ulrich A."/>
            <person name="Rohe L."/>
            <person name="Kolb S."/>
            <person name="Schloter M."/>
            <person name="Horn M.A."/>
            <person name="Augustin J."/>
        </authorList>
    </citation>
    <scope>NUCLEOTIDE SEQUENCE [LARGE SCALE GENOMIC DNA]</scope>
    <source>
        <strain evidence="1 2">S4-C24</strain>
    </source>
</reference>
<name>A0ABY3WD58_9MICC</name>
<dbReference type="EMBL" id="CP093326">
    <property type="protein sequence ID" value="UNK47347.1"/>
    <property type="molecule type" value="Genomic_DNA"/>
</dbReference>